<dbReference type="Pfam" id="PF01373">
    <property type="entry name" value="Glyco_hydro_14"/>
    <property type="match status" value="1"/>
</dbReference>
<evidence type="ECO:0000256" key="1">
    <source>
        <dbReference type="ARBA" id="ARBA00005652"/>
    </source>
</evidence>
<dbReference type="STRING" id="1157962.A0A250WQX5"/>
<feature type="region of interest" description="Disordered" evidence="6">
    <location>
        <begin position="492"/>
        <end position="525"/>
    </location>
</feature>
<evidence type="ECO:0000256" key="6">
    <source>
        <dbReference type="SAM" id="MobiDB-lite"/>
    </source>
</evidence>
<evidence type="ECO:0000313" key="7">
    <source>
        <dbReference type="EMBL" id="GAX73096.1"/>
    </source>
</evidence>
<comment type="caution">
    <text evidence="7">The sequence shown here is derived from an EMBL/GenBank/DDBJ whole genome shotgun (WGS) entry which is preliminary data.</text>
</comment>
<proteinExistence type="inferred from homology"/>
<feature type="active site" description="Proton acceptor" evidence="4">
    <location>
        <position position="428"/>
    </location>
</feature>
<gene>
    <name evidence="7" type="ORF">CEUSTIGMA_g549.t1</name>
</gene>
<accession>A0A250WQX5</accession>
<dbReference type="AlphaFoldDB" id="A0A250WQX5"/>
<keyword evidence="3 5" id="KW-0624">Polysaccharide degradation</keyword>
<dbReference type="GO" id="GO:0000272">
    <property type="term" value="P:polysaccharide catabolic process"/>
    <property type="evidence" value="ECO:0007669"/>
    <property type="project" value="UniProtKB-KW"/>
</dbReference>
<feature type="compositionally biased region" description="Polar residues" evidence="6">
    <location>
        <begin position="515"/>
        <end position="525"/>
    </location>
</feature>
<dbReference type="Proteomes" id="UP000232323">
    <property type="component" value="Unassembled WGS sequence"/>
</dbReference>
<dbReference type="SUPFAM" id="SSF51445">
    <property type="entry name" value="(Trans)glycosidases"/>
    <property type="match status" value="1"/>
</dbReference>
<comment type="similarity">
    <text evidence="1 5">Belongs to the glycosyl hydrolase 14 family.</text>
</comment>
<dbReference type="GO" id="GO:0016161">
    <property type="term" value="F:beta-amylase activity"/>
    <property type="evidence" value="ECO:0007669"/>
    <property type="project" value="UniProtKB-EC"/>
</dbReference>
<evidence type="ECO:0000256" key="2">
    <source>
        <dbReference type="ARBA" id="ARBA00023277"/>
    </source>
</evidence>
<keyword evidence="5" id="KW-0326">Glycosidase</keyword>
<dbReference type="Gene3D" id="3.20.20.80">
    <property type="entry name" value="Glycosidases"/>
    <property type="match status" value="1"/>
</dbReference>
<dbReference type="PRINTS" id="PR00750">
    <property type="entry name" value="BETAAMYLASE"/>
</dbReference>
<evidence type="ECO:0000256" key="5">
    <source>
        <dbReference type="RuleBase" id="RU000509"/>
    </source>
</evidence>
<dbReference type="InterPro" id="IPR017853">
    <property type="entry name" value="GH"/>
</dbReference>
<comment type="catalytic activity">
    <reaction evidence="5">
        <text>Hydrolysis of (1-&gt;4)-alpha-D-glucosidic linkages in polysaccharides so as to remove successive maltose units from the non-reducing ends of the chains.</text>
        <dbReference type="EC" id="3.2.1.2"/>
    </reaction>
</comment>
<dbReference type="PANTHER" id="PTHR31352">
    <property type="entry name" value="BETA-AMYLASE 1, CHLOROPLASTIC"/>
    <property type="match status" value="1"/>
</dbReference>
<keyword evidence="5" id="KW-0378">Hydrolase</keyword>
<dbReference type="EC" id="3.2.1.2" evidence="5"/>
<keyword evidence="2 5" id="KW-0119">Carbohydrate metabolism</keyword>
<dbReference type="OrthoDB" id="1660156at2759"/>
<organism evidence="7 8">
    <name type="scientific">Chlamydomonas eustigma</name>
    <dbReference type="NCBI Taxonomy" id="1157962"/>
    <lineage>
        <taxon>Eukaryota</taxon>
        <taxon>Viridiplantae</taxon>
        <taxon>Chlorophyta</taxon>
        <taxon>core chlorophytes</taxon>
        <taxon>Chlorophyceae</taxon>
        <taxon>CS clade</taxon>
        <taxon>Chlamydomonadales</taxon>
        <taxon>Chlamydomonadaceae</taxon>
        <taxon>Chlamydomonas</taxon>
    </lineage>
</organism>
<sequence length="525" mass="59437">MDRLRTQSAYLELPSTSCTYHCPHIRRRRCISRETSIACRISKEDPARLSYRASSARSCTDLKEQMPLFVSLDKDVMKTSETLAYMEALSAGLRALKVLGITGIAVDIHWGLVEGAEPGIYNWTGYRALVRLISDFGFKIKVSLCFHSTDNIPLPEWIVREGRVNPDIFYTDKAGGRNTECLTLGVNDVPVLRGRMGVEVYTSFMLAFKDEFKGWFGSTISECLIGLGPNSELRYPSHPSDKRWNFPGIGEFQCYDRFMLATLKACADQVNQPSWGLGGPHDAGSYCIWPHQTGFFHQHGSWNTPYGHFFMQWYSEMLARHANDIVNSASSVFEDCNVQLSVRIPGHHWWYNTASHAPEMTAGYYNTVQRDGYLPIFKALSQHGVSLRLNLAELRNTEQPQQAFCDPEKLLVQQRTVAAALRMPVDIENKLLRFDDQALQRLESVLFDNTVNQSVELPQPTSMIFNCMTDAMFEPANWRSFKSFVIRVRDRAQQNPSVGPGWPTISMDGGPGLSKLSQREQPIFA</sequence>
<reference evidence="7 8" key="1">
    <citation type="submission" date="2017-08" db="EMBL/GenBank/DDBJ databases">
        <title>Acidophilic green algal genome provides insights into adaptation to an acidic environment.</title>
        <authorList>
            <person name="Hirooka S."/>
            <person name="Hirose Y."/>
            <person name="Kanesaki Y."/>
            <person name="Higuchi S."/>
            <person name="Fujiwara T."/>
            <person name="Onuma R."/>
            <person name="Era A."/>
            <person name="Ohbayashi R."/>
            <person name="Uzuka A."/>
            <person name="Nozaki H."/>
            <person name="Yoshikawa H."/>
            <person name="Miyagishima S.Y."/>
        </authorList>
    </citation>
    <scope>NUCLEOTIDE SEQUENCE [LARGE SCALE GENOMIC DNA]</scope>
    <source>
        <strain evidence="7 8">NIES-2499</strain>
    </source>
</reference>
<dbReference type="InterPro" id="IPR001554">
    <property type="entry name" value="Glyco_hydro_14"/>
</dbReference>
<name>A0A250WQX5_9CHLO</name>
<feature type="active site" description="Proton donor" evidence="4">
    <location>
        <position position="232"/>
    </location>
</feature>
<evidence type="ECO:0000256" key="3">
    <source>
        <dbReference type="ARBA" id="ARBA00023326"/>
    </source>
</evidence>
<dbReference type="EMBL" id="BEGY01000002">
    <property type="protein sequence ID" value="GAX73096.1"/>
    <property type="molecule type" value="Genomic_DNA"/>
</dbReference>
<keyword evidence="8" id="KW-1185">Reference proteome</keyword>
<evidence type="ECO:0000256" key="4">
    <source>
        <dbReference type="PIRSR" id="PIRSR601554-1"/>
    </source>
</evidence>
<dbReference type="PANTHER" id="PTHR31352:SF1">
    <property type="entry name" value="BETA-AMYLASE 3, CHLOROPLASTIC"/>
    <property type="match status" value="1"/>
</dbReference>
<protein>
    <recommendedName>
        <fullName evidence="5">Beta-amylase</fullName>
        <ecNumber evidence="5">3.2.1.2</ecNumber>
    </recommendedName>
</protein>
<evidence type="ECO:0000313" key="8">
    <source>
        <dbReference type="Proteomes" id="UP000232323"/>
    </source>
</evidence>